<reference evidence="1" key="1">
    <citation type="submission" date="2014-11" db="EMBL/GenBank/DDBJ databases">
        <authorList>
            <person name="Amaro Gonzalez C."/>
        </authorList>
    </citation>
    <scope>NUCLEOTIDE SEQUENCE</scope>
</reference>
<evidence type="ECO:0000313" key="1">
    <source>
        <dbReference type="EMBL" id="JAG99873.1"/>
    </source>
</evidence>
<protein>
    <submittedName>
        <fullName evidence="1">Uncharacterized protein</fullName>
    </submittedName>
</protein>
<organism evidence="1">
    <name type="scientific">Anguilla anguilla</name>
    <name type="common">European freshwater eel</name>
    <name type="synonym">Muraena anguilla</name>
    <dbReference type="NCBI Taxonomy" id="7936"/>
    <lineage>
        <taxon>Eukaryota</taxon>
        <taxon>Metazoa</taxon>
        <taxon>Chordata</taxon>
        <taxon>Craniata</taxon>
        <taxon>Vertebrata</taxon>
        <taxon>Euteleostomi</taxon>
        <taxon>Actinopterygii</taxon>
        <taxon>Neopterygii</taxon>
        <taxon>Teleostei</taxon>
        <taxon>Anguilliformes</taxon>
        <taxon>Anguillidae</taxon>
        <taxon>Anguilla</taxon>
    </lineage>
</organism>
<proteinExistence type="predicted"/>
<dbReference type="AlphaFoldDB" id="A0A0E9P5Y8"/>
<reference evidence="1" key="2">
    <citation type="journal article" date="2015" name="Fish Shellfish Immunol.">
        <title>Early steps in the European eel (Anguilla anguilla)-Vibrio vulnificus interaction in the gills: Role of the RtxA13 toxin.</title>
        <authorList>
            <person name="Callol A."/>
            <person name="Pajuelo D."/>
            <person name="Ebbesson L."/>
            <person name="Teles M."/>
            <person name="MacKenzie S."/>
            <person name="Amaro C."/>
        </authorList>
    </citation>
    <scope>NUCLEOTIDE SEQUENCE</scope>
</reference>
<sequence>MTEKYFHIPKLLKEKSGVQISNSTICRRLHHKMTAWRKLLISSENRQA</sequence>
<dbReference type="EMBL" id="GBXM01108703">
    <property type="protein sequence ID" value="JAG99873.1"/>
    <property type="molecule type" value="Transcribed_RNA"/>
</dbReference>
<accession>A0A0E9P5Y8</accession>
<name>A0A0E9P5Y8_ANGAN</name>